<reference evidence="4 5" key="1">
    <citation type="submission" date="2024-01" db="EMBL/GenBank/DDBJ databases">
        <title>Pedobacter sp. nov., isolated from fresh soil.</title>
        <authorList>
            <person name="Le N.T.T."/>
        </authorList>
    </citation>
    <scope>NUCLEOTIDE SEQUENCE [LARGE SCALE GENOMIC DNA]</scope>
    <source>
        <strain evidence="4 5">KR3-3</strain>
    </source>
</reference>
<sequence>MTSYIIDDDQHVINAIIKHIEQIPYLTVTGHHTNPLLALNEISKGEKPDIVFLDVEMPELSGIDVIDMLDKSISVVFITSHSKYALQAFQKDVIDFLLKPFSFEQFLKCISKIQGKIASKYNEQKEINRTHLFVNPGLKGKAIQIELAEVTHIEAIEHSACIYLTNEKVIINMSIKKIQEKLPIKTFIRVHRAYIVNIRIIKMLEANLITLKNGIQIPLGEAYRNELMKQIQE</sequence>
<comment type="caution">
    <text evidence="4">The sequence shown here is derived from an EMBL/GenBank/DDBJ whole genome shotgun (WGS) entry which is preliminary data.</text>
</comment>
<organism evidence="4 5">
    <name type="scientific">Pedobacter albus</name>
    <dbReference type="NCBI Taxonomy" id="3113905"/>
    <lineage>
        <taxon>Bacteria</taxon>
        <taxon>Pseudomonadati</taxon>
        <taxon>Bacteroidota</taxon>
        <taxon>Sphingobacteriia</taxon>
        <taxon>Sphingobacteriales</taxon>
        <taxon>Sphingobacteriaceae</taxon>
        <taxon>Pedobacter</taxon>
    </lineage>
</organism>
<dbReference type="SUPFAM" id="SSF52172">
    <property type="entry name" value="CheY-like"/>
    <property type="match status" value="1"/>
</dbReference>
<dbReference type="PANTHER" id="PTHR37299">
    <property type="entry name" value="TRANSCRIPTIONAL REGULATOR-RELATED"/>
    <property type="match status" value="1"/>
</dbReference>
<dbReference type="GO" id="GO:0003677">
    <property type="term" value="F:DNA binding"/>
    <property type="evidence" value="ECO:0007669"/>
    <property type="project" value="UniProtKB-KW"/>
</dbReference>
<feature type="domain" description="Response regulatory" evidence="2">
    <location>
        <begin position="2"/>
        <end position="114"/>
    </location>
</feature>
<dbReference type="InterPro" id="IPR046947">
    <property type="entry name" value="LytR-like"/>
</dbReference>
<evidence type="ECO:0000256" key="1">
    <source>
        <dbReference type="PROSITE-ProRule" id="PRU00169"/>
    </source>
</evidence>
<dbReference type="PROSITE" id="PS50110">
    <property type="entry name" value="RESPONSE_REGULATORY"/>
    <property type="match status" value="1"/>
</dbReference>
<protein>
    <submittedName>
        <fullName evidence="4">LytTR family DNA-binding domain-containing protein</fullName>
    </submittedName>
</protein>
<dbReference type="EMBL" id="JAZDQT010000002">
    <property type="protein sequence ID" value="MEE1946387.1"/>
    <property type="molecule type" value="Genomic_DNA"/>
</dbReference>
<feature type="domain" description="HTH LytTR-type" evidence="3">
    <location>
        <begin position="138"/>
        <end position="233"/>
    </location>
</feature>
<dbReference type="PROSITE" id="PS50930">
    <property type="entry name" value="HTH_LYTTR"/>
    <property type="match status" value="1"/>
</dbReference>
<keyword evidence="1" id="KW-0597">Phosphoprotein</keyword>
<dbReference type="InterPro" id="IPR011006">
    <property type="entry name" value="CheY-like_superfamily"/>
</dbReference>
<dbReference type="InterPro" id="IPR001789">
    <property type="entry name" value="Sig_transdc_resp-reg_receiver"/>
</dbReference>
<feature type="modified residue" description="4-aspartylphosphate" evidence="1">
    <location>
        <position position="54"/>
    </location>
</feature>
<dbReference type="Proteomes" id="UP001336835">
    <property type="component" value="Unassembled WGS sequence"/>
</dbReference>
<keyword evidence="5" id="KW-1185">Reference proteome</keyword>
<accession>A0ABU7IAK1</accession>
<evidence type="ECO:0000313" key="4">
    <source>
        <dbReference type="EMBL" id="MEE1946387.1"/>
    </source>
</evidence>
<gene>
    <name evidence="4" type="ORF">VRU48_14780</name>
</gene>
<dbReference type="PANTHER" id="PTHR37299:SF1">
    <property type="entry name" value="STAGE 0 SPORULATION PROTEIN A HOMOLOG"/>
    <property type="match status" value="1"/>
</dbReference>
<dbReference type="InterPro" id="IPR007492">
    <property type="entry name" value="LytTR_DNA-bd_dom"/>
</dbReference>
<dbReference type="Pfam" id="PF00072">
    <property type="entry name" value="Response_reg"/>
    <property type="match status" value="1"/>
</dbReference>
<proteinExistence type="predicted"/>
<dbReference type="Gene3D" id="3.40.50.2300">
    <property type="match status" value="1"/>
</dbReference>
<dbReference type="SMART" id="SM00448">
    <property type="entry name" value="REC"/>
    <property type="match status" value="1"/>
</dbReference>
<evidence type="ECO:0000259" key="2">
    <source>
        <dbReference type="PROSITE" id="PS50110"/>
    </source>
</evidence>
<keyword evidence="4" id="KW-0238">DNA-binding</keyword>
<dbReference type="SMART" id="SM00850">
    <property type="entry name" value="LytTR"/>
    <property type="match status" value="1"/>
</dbReference>
<evidence type="ECO:0000259" key="3">
    <source>
        <dbReference type="PROSITE" id="PS50930"/>
    </source>
</evidence>
<dbReference type="Gene3D" id="2.40.50.1020">
    <property type="entry name" value="LytTr DNA-binding domain"/>
    <property type="match status" value="1"/>
</dbReference>
<dbReference type="RefSeq" id="WP_330108687.1">
    <property type="nucleotide sequence ID" value="NZ_JAZDQT010000002.1"/>
</dbReference>
<name>A0ABU7IAK1_9SPHI</name>
<dbReference type="Pfam" id="PF04397">
    <property type="entry name" value="LytTR"/>
    <property type="match status" value="1"/>
</dbReference>
<evidence type="ECO:0000313" key="5">
    <source>
        <dbReference type="Proteomes" id="UP001336835"/>
    </source>
</evidence>